<reference evidence="1 2" key="1">
    <citation type="journal article" date="2018" name="Front. Plant Sci.">
        <title>Red Clover (Trifolium pratense) and Zigzag Clover (T. medium) - A Picture of Genomic Similarities and Differences.</title>
        <authorList>
            <person name="Dluhosova J."/>
            <person name="Istvanek J."/>
            <person name="Nedelnik J."/>
            <person name="Repkova J."/>
        </authorList>
    </citation>
    <scope>NUCLEOTIDE SEQUENCE [LARGE SCALE GENOMIC DNA]</scope>
    <source>
        <strain evidence="2">cv. 10/8</strain>
        <tissue evidence="1">Leaf</tissue>
    </source>
</reference>
<proteinExistence type="predicted"/>
<keyword evidence="2" id="KW-1185">Reference proteome</keyword>
<organism evidence="1 2">
    <name type="scientific">Trifolium medium</name>
    <dbReference type="NCBI Taxonomy" id="97028"/>
    <lineage>
        <taxon>Eukaryota</taxon>
        <taxon>Viridiplantae</taxon>
        <taxon>Streptophyta</taxon>
        <taxon>Embryophyta</taxon>
        <taxon>Tracheophyta</taxon>
        <taxon>Spermatophyta</taxon>
        <taxon>Magnoliopsida</taxon>
        <taxon>eudicotyledons</taxon>
        <taxon>Gunneridae</taxon>
        <taxon>Pentapetalae</taxon>
        <taxon>rosids</taxon>
        <taxon>fabids</taxon>
        <taxon>Fabales</taxon>
        <taxon>Fabaceae</taxon>
        <taxon>Papilionoideae</taxon>
        <taxon>50 kb inversion clade</taxon>
        <taxon>NPAAA clade</taxon>
        <taxon>Hologalegina</taxon>
        <taxon>IRL clade</taxon>
        <taxon>Trifolieae</taxon>
        <taxon>Trifolium</taxon>
    </lineage>
</organism>
<dbReference type="EMBL" id="LXQA010382424">
    <property type="protein sequence ID" value="MCI48157.1"/>
    <property type="molecule type" value="Genomic_DNA"/>
</dbReference>
<accession>A0A392SI86</accession>
<dbReference type="Proteomes" id="UP000265520">
    <property type="component" value="Unassembled WGS sequence"/>
</dbReference>
<evidence type="ECO:0000313" key="1">
    <source>
        <dbReference type="EMBL" id="MCI48157.1"/>
    </source>
</evidence>
<sequence length="101" mass="11374">FLHVHHKSDTETVVSPTPPEVLHGNQELLVTKLLVGTTQSLEERGTTLGSRKRHLSCPPGRGPSVLSGSWSLEWLKDHTHCDAGIIFHLKRHYENARTHLR</sequence>
<comment type="caution">
    <text evidence="1">The sequence shown here is derived from an EMBL/GenBank/DDBJ whole genome shotgun (WGS) entry which is preliminary data.</text>
</comment>
<evidence type="ECO:0000313" key="2">
    <source>
        <dbReference type="Proteomes" id="UP000265520"/>
    </source>
</evidence>
<dbReference type="AlphaFoldDB" id="A0A392SI86"/>
<protein>
    <submittedName>
        <fullName evidence="1">Uncharacterized protein</fullName>
    </submittedName>
</protein>
<name>A0A392SI86_9FABA</name>
<feature type="non-terminal residue" evidence="1">
    <location>
        <position position="1"/>
    </location>
</feature>